<protein>
    <submittedName>
        <fullName evidence="1">Uncharacterized protein</fullName>
    </submittedName>
</protein>
<keyword evidence="2" id="KW-1185">Reference proteome</keyword>
<organism evidence="1 2">
    <name type="scientific">Lentzea tibetensis</name>
    <dbReference type="NCBI Taxonomy" id="2591470"/>
    <lineage>
        <taxon>Bacteria</taxon>
        <taxon>Bacillati</taxon>
        <taxon>Actinomycetota</taxon>
        <taxon>Actinomycetes</taxon>
        <taxon>Pseudonocardiales</taxon>
        <taxon>Pseudonocardiaceae</taxon>
        <taxon>Lentzea</taxon>
    </lineage>
</organism>
<gene>
    <name evidence="1" type="ORF">FKR81_17120</name>
</gene>
<dbReference type="EMBL" id="VOBR01000009">
    <property type="protein sequence ID" value="TWP51328.1"/>
    <property type="molecule type" value="Genomic_DNA"/>
</dbReference>
<dbReference type="Proteomes" id="UP000316639">
    <property type="component" value="Unassembled WGS sequence"/>
</dbReference>
<dbReference type="AlphaFoldDB" id="A0A563EUV7"/>
<proteinExistence type="predicted"/>
<dbReference type="RefSeq" id="WP_146353041.1">
    <property type="nucleotide sequence ID" value="NZ_VOBR01000009.1"/>
</dbReference>
<evidence type="ECO:0000313" key="1">
    <source>
        <dbReference type="EMBL" id="TWP51328.1"/>
    </source>
</evidence>
<evidence type="ECO:0000313" key="2">
    <source>
        <dbReference type="Proteomes" id="UP000316639"/>
    </source>
</evidence>
<reference evidence="1 2" key="1">
    <citation type="submission" date="2019-07" db="EMBL/GenBank/DDBJ databases">
        <title>Lentzea xizangensis sp. nov., isolated from Qinghai-Tibetan Plateau Soils.</title>
        <authorList>
            <person name="Huang J."/>
        </authorList>
    </citation>
    <scope>NUCLEOTIDE SEQUENCE [LARGE SCALE GENOMIC DNA]</scope>
    <source>
        <strain evidence="1 2">FXJ1.1311</strain>
    </source>
</reference>
<sequence>MLAGILIMLLMFEAEILSRGITLADVWVSRLKKVLLTSTLVMNVWPAIAPWATGREPFDAGNLAIHLIVPIVVFGVAEVMPVIQQMFNEAITRAYHDANQARPAMPAESATPAPHTVPTPSAALATGTALRLPDSILTPVKAKAAALAAKGRELTVDDVQAVVRVKPDMAAQIAAEITARNGHVFT</sequence>
<comment type="caution">
    <text evidence="1">The sequence shown here is derived from an EMBL/GenBank/DDBJ whole genome shotgun (WGS) entry which is preliminary data.</text>
</comment>
<accession>A0A563EUV7</accession>
<name>A0A563EUV7_9PSEU</name>
<dbReference type="OrthoDB" id="3355130at2"/>